<evidence type="ECO:0000256" key="4">
    <source>
        <dbReference type="ARBA" id="ARBA00022692"/>
    </source>
</evidence>
<evidence type="ECO:0000256" key="1">
    <source>
        <dbReference type="ARBA" id="ARBA00004651"/>
    </source>
</evidence>
<evidence type="ECO:0000259" key="9">
    <source>
        <dbReference type="Pfam" id="PF04239"/>
    </source>
</evidence>
<feature type="domain" description="YetF C-terminal" evidence="9">
    <location>
        <begin position="92"/>
        <end position="159"/>
    </location>
</feature>
<dbReference type="Proteomes" id="UP000321685">
    <property type="component" value="Unassembled WGS sequence"/>
</dbReference>
<dbReference type="InterPro" id="IPR023090">
    <property type="entry name" value="UPF0702_alpha/beta_dom_sf"/>
</dbReference>
<keyword evidence="6 8" id="KW-0472">Membrane</keyword>
<keyword evidence="4 8" id="KW-0812">Transmembrane</keyword>
<dbReference type="InterPro" id="IPR007353">
    <property type="entry name" value="DUF421"/>
</dbReference>
<comment type="similarity">
    <text evidence="2">Belongs to the UPF0702 family.</text>
</comment>
<evidence type="ECO:0000313" key="10">
    <source>
        <dbReference type="EMBL" id="GEL22211.1"/>
    </source>
</evidence>
<evidence type="ECO:0000256" key="2">
    <source>
        <dbReference type="ARBA" id="ARBA00006448"/>
    </source>
</evidence>
<dbReference type="GO" id="GO:0005886">
    <property type="term" value="C:plasma membrane"/>
    <property type="evidence" value="ECO:0007669"/>
    <property type="project" value="UniProtKB-SubCell"/>
</dbReference>
<name>A0A511DBN9_9PSEU</name>
<comment type="subcellular location">
    <subcellularLocation>
        <location evidence="1">Cell membrane</location>
        <topology evidence="1">Multi-pass membrane protein</topology>
    </subcellularLocation>
</comment>
<evidence type="ECO:0000256" key="6">
    <source>
        <dbReference type="ARBA" id="ARBA00023136"/>
    </source>
</evidence>
<feature type="transmembrane region" description="Helical" evidence="8">
    <location>
        <begin position="12"/>
        <end position="32"/>
    </location>
</feature>
<organism evidence="10 11">
    <name type="scientific">Pseudonocardia sulfidoxydans NBRC 16205</name>
    <dbReference type="NCBI Taxonomy" id="1223511"/>
    <lineage>
        <taxon>Bacteria</taxon>
        <taxon>Bacillati</taxon>
        <taxon>Actinomycetota</taxon>
        <taxon>Actinomycetes</taxon>
        <taxon>Pseudonocardiales</taxon>
        <taxon>Pseudonocardiaceae</taxon>
        <taxon>Pseudonocardia</taxon>
    </lineage>
</organism>
<feature type="region of interest" description="Disordered" evidence="7">
    <location>
        <begin position="173"/>
        <end position="196"/>
    </location>
</feature>
<feature type="transmembrane region" description="Helical" evidence="8">
    <location>
        <begin position="64"/>
        <end position="82"/>
    </location>
</feature>
<dbReference type="PANTHER" id="PTHR34582">
    <property type="entry name" value="UPF0702 TRANSMEMBRANE PROTEIN YCAP"/>
    <property type="match status" value="1"/>
</dbReference>
<evidence type="ECO:0000256" key="3">
    <source>
        <dbReference type="ARBA" id="ARBA00022475"/>
    </source>
</evidence>
<protein>
    <recommendedName>
        <fullName evidence="9">YetF C-terminal domain-containing protein</fullName>
    </recommendedName>
</protein>
<feature type="transmembrane region" description="Helical" evidence="8">
    <location>
        <begin position="39"/>
        <end position="58"/>
    </location>
</feature>
<evidence type="ECO:0000313" key="11">
    <source>
        <dbReference type="Proteomes" id="UP000321685"/>
    </source>
</evidence>
<gene>
    <name evidence="10" type="ORF">PSU4_11650</name>
</gene>
<dbReference type="PANTHER" id="PTHR34582:SF6">
    <property type="entry name" value="UPF0702 TRANSMEMBRANE PROTEIN YCAP"/>
    <property type="match status" value="1"/>
</dbReference>
<dbReference type="AlphaFoldDB" id="A0A511DBN9"/>
<reference evidence="10 11" key="1">
    <citation type="submission" date="2019-07" db="EMBL/GenBank/DDBJ databases">
        <title>Whole genome shotgun sequence of Pseudonocardia sulfidoxydans NBRC 16205.</title>
        <authorList>
            <person name="Hosoyama A."/>
            <person name="Uohara A."/>
            <person name="Ohji S."/>
            <person name="Ichikawa N."/>
        </authorList>
    </citation>
    <scope>NUCLEOTIDE SEQUENCE [LARGE SCALE GENOMIC DNA]</scope>
    <source>
        <strain evidence="10 11">NBRC 16205</strain>
    </source>
</reference>
<dbReference type="Pfam" id="PF04239">
    <property type="entry name" value="DUF421"/>
    <property type="match status" value="1"/>
</dbReference>
<keyword evidence="11" id="KW-1185">Reference proteome</keyword>
<comment type="caution">
    <text evidence="10">The sequence shown here is derived from an EMBL/GenBank/DDBJ whole genome shotgun (WGS) entry which is preliminary data.</text>
</comment>
<dbReference type="EMBL" id="BJVJ01000007">
    <property type="protein sequence ID" value="GEL22211.1"/>
    <property type="molecule type" value="Genomic_DNA"/>
</dbReference>
<keyword evidence="5 8" id="KW-1133">Transmembrane helix</keyword>
<evidence type="ECO:0000256" key="7">
    <source>
        <dbReference type="SAM" id="MobiDB-lite"/>
    </source>
</evidence>
<evidence type="ECO:0000256" key="8">
    <source>
        <dbReference type="SAM" id="Phobius"/>
    </source>
</evidence>
<proteinExistence type="inferred from homology"/>
<keyword evidence="3" id="KW-1003">Cell membrane</keyword>
<accession>A0A511DBN9</accession>
<dbReference type="Gene3D" id="3.30.240.20">
    <property type="entry name" value="bsu07140 like domains"/>
    <property type="match status" value="1"/>
</dbReference>
<evidence type="ECO:0000256" key="5">
    <source>
        <dbReference type="ARBA" id="ARBA00022989"/>
    </source>
</evidence>
<sequence>MTASAELGVDLRTAGLVVVATLGIYLALLVCVRVSGQRSLSAMSATDVACVIALGAVVGRTTLLATPTLTTGVIALVMLFAVQRSLSLLRRTSVLGRLLAREPVLLVRGGLVQPDGLRRARMNEDDLRQRLRVAGVARLADVDCVVLERTGVVSVLRASPDADTWVMADVPGYRGSTDTGRRGRSTPADPLPVEGR</sequence>